<evidence type="ECO:0000259" key="1">
    <source>
        <dbReference type="Pfam" id="PF00498"/>
    </source>
</evidence>
<evidence type="ECO:0000313" key="2">
    <source>
        <dbReference type="EMBL" id="ORC90084.1"/>
    </source>
</evidence>
<dbReference type="SUPFAM" id="SSF49879">
    <property type="entry name" value="SMAD/FHA domain"/>
    <property type="match status" value="1"/>
</dbReference>
<sequence>MEKPFYGRTGALDNAHQGVPVSTTRFLSGKSAKWFPSLLTVPQRILHSITEGDGIECSIIRFLQLGCVYEELRRRHTDPKRHGLLLREILKWYQTLHRESEKSECLNDNRDTDLFQPFVPTYNLRVMKDDQPVGLYTAVTRRAVTLIGKDRELNDIPLDHPSCSAQHAALEVRFVYAFAEDLEQQFTTWLEGQAIDWNSVEDIVKLCVRVREIMSNLGDGEDTWSMELQVLDLGSTNGTRLNGEALQALQPTTLIEGDVLTFAFSSRKYVVVRS</sequence>
<dbReference type="EMBL" id="NBCO01000009">
    <property type="protein sequence ID" value="ORC90084.1"/>
    <property type="molecule type" value="Genomic_DNA"/>
</dbReference>
<evidence type="ECO:0000313" key="3">
    <source>
        <dbReference type="Proteomes" id="UP000192257"/>
    </source>
</evidence>
<proteinExistence type="predicted"/>
<dbReference type="InterPro" id="IPR008984">
    <property type="entry name" value="SMAD_FHA_dom_sf"/>
</dbReference>
<protein>
    <submittedName>
        <fullName evidence="2">Smad nuclear-interacting protein 1</fullName>
    </submittedName>
</protein>
<organism evidence="2 3">
    <name type="scientific">Trypanosoma theileri</name>
    <dbReference type="NCBI Taxonomy" id="67003"/>
    <lineage>
        <taxon>Eukaryota</taxon>
        <taxon>Discoba</taxon>
        <taxon>Euglenozoa</taxon>
        <taxon>Kinetoplastea</taxon>
        <taxon>Metakinetoplastina</taxon>
        <taxon>Trypanosomatida</taxon>
        <taxon>Trypanosomatidae</taxon>
        <taxon>Trypanosoma</taxon>
    </lineage>
</organism>
<dbReference type="OrthoDB" id="444265at2759"/>
<dbReference type="Proteomes" id="UP000192257">
    <property type="component" value="Unassembled WGS sequence"/>
</dbReference>
<dbReference type="VEuPathDB" id="TriTrypDB:TM35_000091340"/>
<keyword evidence="3" id="KW-1185">Reference proteome</keyword>
<dbReference type="Gene3D" id="2.60.200.20">
    <property type="match status" value="1"/>
</dbReference>
<gene>
    <name evidence="2" type="ORF">TM35_000091340</name>
</gene>
<feature type="domain" description="FHA" evidence="1">
    <location>
        <begin position="146"/>
        <end position="196"/>
    </location>
</feature>
<reference evidence="2 3" key="1">
    <citation type="submission" date="2017-03" db="EMBL/GenBank/DDBJ databases">
        <title>An alternative strategy for trypanosome survival in the mammalian bloodstream revealed through genome and transcriptome analysis of the ubiquitous bovine parasite Trypanosoma (Megatrypanum) theileri.</title>
        <authorList>
            <person name="Kelly S."/>
            <person name="Ivens A."/>
            <person name="Mott A."/>
            <person name="O'Neill E."/>
            <person name="Emms D."/>
            <person name="Macleod O."/>
            <person name="Voorheis P."/>
            <person name="Matthews J."/>
            <person name="Matthews K."/>
            <person name="Carrington M."/>
        </authorList>
    </citation>
    <scope>NUCLEOTIDE SEQUENCE [LARGE SCALE GENOMIC DNA]</scope>
    <source>
        <strain evidence="2">Edinburgh</strain>
    </source>
</reference>
<feature type="domain" description="FHA" evidence="1">
    <location>
        <begin position="229"/>
        <end position="262"/>
    </location>
</feature>
<dbReference type="RefSeq" id="XP_028884150.1">
    <property type="nucleotide sequence ID" value="XM_029024373.1"/>
</dbReference>
<dbReference type="GeneID" id="39984153"/>
<dbReference type="Pfam" id="PF00498">
    <property type="entry name" value="FHA"/>
    <property type="match status" value="2"/>
</dbReference>
<accession>A0A1X0NZG4</accession>
<comment type="caution">
    <text evidence="2">The sequence shown here is derived from an EMBL/GenBank/DDBJ whole genome shotgun (WGS) entry which is preliminary data.</text>
</comment>
<dbReference type="STRING" id="67003.A0A1X0NZG4"/>
<dbReference type="PANTHER" id="PTHR23308">
    <property type="entry name" value="NUCLEAR INHIBITOR OF PROTEIN PHOSPHATASE-1"/>
    <property type="match status" value="1"/>
</dbReference>
<name>A0A1X0NZG4_9TRYP</name>
<dbReference type="InterPro" id="IPR000253">
    <property type="entry name" value="FHA_dom"/>
</dbReference>
<dbReference type="InterPro" id="IPR050923">
    <property type="entry name" value="Cell_Proc_Reg/RNA_Proc"/>
</dbReference>
<dbReference type="AlphaFoldDB" id="A0A1X0NZG4"/>